<protein>
    <submittedName>
        <fullName evidence="1">Uncharacterized protein</fullName>
    </submittedName>
</protein>
<evidence type="ECO:0000313" key="2">
    <source>
        <dbReference type="Proteomes" id="UP000244937"/>
    </source>
</evidence>
<dbReference type="EMBL" id="CP029187">
    <property type="protein sequence ID" value="AWI26774.1"/>
    <property type="molecule type" value="Genomic_DNA"/>
</dbReference>
<gene>
    <name evidence="1" type="ORF">HYN49_13200</name>
</gene>
<dbReference type="AlphaFoldDB" id="A0A2S1SK27"/>
<evidence type="ECO:0000313" key="1">
    <source>
        <dbReference type="EMBL" id="AWI26774.1"/>
    </source>
</evidence>
<proteinExistence type="predicted"/>
<dbReference type="OrthoDB" id="1450316at2"/>
<sequence length="326" mass="38230">MRKILLVIFYLTINFAQSQNKFESFVINEKLGIVEISTLSEYIAPTFDSYKKININSDFITIRQNDSLRIFDKKNGNWKKSIYLNSDLLTAYIDQRTYIHIIENNKSVLLDSVFKPAIHFPKAYSQIQYIERSFFYAQNNNTLDIYKLTKKTSVLKHTIDAKFYSTEKKHNDDGSTTDYIMFYGGDATYQFDLDFTLIKKFEKKITEEYELNYLLDPSNKISVSPDGPKTKEKHVEFLEEKTTDKIIYTVIDSSFKIAMNLDFVLKKFGENEFIVYKVFSTVDKDGRKITSMGAKDSYRFKIQFKELKALLPIKYQNEIGLEVLQK</sequence>
<dbReference type="KEGG" id="fpal:HYN49_13200"/>
<dbReference type="Proteomes" id="UP000244937">
    <property type="component" value="Chromosome"/>
</dbReference>
<organism evidence="1 2">
    <name type="scientific">Flavobacterium pallidum</name>
    <dbReference type="NCBI Taxonomy" id="2172098"/>
    <lineage>
        <taxon>Bacteria</taxon>
        <taxon>Pseudomonadati</taxon>
        <taxon>Bacteroidota</taxon>
        <taxon>Flavobacteriia</taxon>
        <taxon>Flavobacteriales</taxon>
        <taxon>Flavobacteriaceae</taxon>
        <taxon>Flavobacterium</taxon>
    </lineage>
</organism>
<dbReference type="RefSeq" id="WP_108904551.1">
    <property type="nucleotide sequence ID" value="NZ_CP029187.1"/>
</dbReference>
<keyword evidence="2" id="KW-1185">Reference proteome</keyword>
<name>A0A2S1SK27_9FLAO</name>
<reference evidence="1 2" key="1">
    <citation type="submission" date="2018-05" db="EMBL/GenBank/DDBJ databases">
        <title>Genome sequencing of Flavobacterium sp. HYN0049.</title>
        <authorList>
            <person name="Yi H."/>
            <person name="Baek C."/>
        </authorList>
    </citation>
    <scope>NUCLEOTIDE SEQUENCE [LARGE SCALE GENOMIC DNA]</scope>
    <source>
        <strain evidence="1 2">HYN0049</strain>
    </source>
</reference>
<accession>A0A2S1SK27</accession>